<comment type="caution">
    <text evidence="13">The sequence shown here is derived from an EMBL/GenBank/DDBJ whole genome shotgun (WGS) entry which is preliminary data.</text>
</comment>
<keyword evidence="13" id="KW-0675">Receptor</keyword>
<dbReference type="PANTHER" id="PTHR47234">
    <property type="match status" value="1"/>
</dbReference>
<reference evidence="13" key="1">
    <citation type="journal article" date="2023" name="Int. J. Syst. Evol. Microbiol.">
        <title>&lt;i&gt;Shewanella septentrionalis&lt;/i&gt; sp. nov. and &lt;i&gt;Shewanella holmiensis&lt;/i&gt; sp. nov., isolated from Baltic Sea water and sediments.</title>
        <authorList>
            <person name="Martin-Rodriguez A.J."/>
            <person name="Thorell K."/>
            <person name="Joffre E."/>
            <person name="Jensie-Markopoulos S."/>
            <person name="Moore E.R.B."/>
            <person name="Sjoling A."/>
        </authorList>
    </citation>
    <scope>NUCLEOTIDE SEQUENCE</scope>
    <source>
        <strain evidence="13">SP1S2-7</strain>
    </source>
</reference>
<evidence type="ECO:0000256" key="3">
    <source>
        <dbReference type="ARBA" id="ARBA00022452"/>
    </source>
</evidence>
<comment type="similarity">
    <text evidence="8 9">Belongs to the TonB-dependent receptor family.</text>
</comment>
<keyword evidence="7 8" id="KW-0998">Cell outer membrane</keyword>
<keyword evidence="10" id="KW-0732">Signal</keyword>
<keyword evidence="14" id="KW-1185">Reference proteome</keyword>
<evidence type="ECO:0000256" key="9">
    <source>
        <dbReference type="RuleBase" id="RU003357"/>
    </source>
</evidence>
<dbReference type="CDD" id="cd01347">
    <property type="entry name" value="ligand_gated_channel"/>
    <property type="match status" value="1"/>
</dbReference>
<dbReference type="RefSeq" id="WP_261296861.1">
    <property type="nucleotide sequence ID" value="NZ_JAMTCD010000001.1"/>
</dbReference>
<dbReference type="Pfam" id="PF07715">
    <property type="entry name" value="Plug"/>
    <property type="match status" value="1"/>
</dbReference>
<evidence type="ECO:0000313" key="13">
    <source>
        <dbReference type="EMBL" id="MCT7940414.1"/>
    </source>
</evidence>
<dbReference type="Proteomes" id="UP001155546">
    <property type="component" value="Unassembled WGS sequence"/>
</dbReference>
<gene>
    <name evidence="13" type="ORF">NE535_01170</name>
</gene>
<evidence type="ECO:0000256" key="2">
    <source>
        <dbReference type="ARBA" id="ARBA00022448"/>
    </source>
</evidence>
<dbReference type="EMBL" id="JAMTCD010000001">
    <property type="protein sequence ID" value="MCT7940414.1"/>
    <property type="molecule type" value="Genomic_DNA"/>
</dbReference>
<dbReference type="InterPro" id="IPR039426">
    <property type="entry name" value="TonB-dep_rcpt-like"/>
</dbReference>
<feature type="chain" id="PRO_5040995185" evidence="10">
    <location>
        <begin position="36"/>
        <end position="918"/>
    </location>
</feature>
<keyword evidence="4 8" id="KW-0812">Transmembrane</keyword>
<dbReference type="InterPro" id="IPR000531">
    <property type="entry name" value="Beta-barrel_TonB"/>
</dbReference>
<evidence type="ECO:0000256" key="1">
    <source>
        <dbReference type="ARBA" id="ARBA00004571"/>
    </source>
</evidence>
<feature type="domain" description="TonB-dependent receptor-like beta-barrel" evidence="11">
    <location>
        <begin position="422"/>
        <end position="882"/>
    </location>
</feature>
<name>A0A9X3ATP2_9GAMM</name>
<dbReference type="InterPro" id="IPR012910">
    <property type="entry name" value="Plug_dom"/>
</dbReference>
<accession>A0A9X3ATP2</accession>
<evidence type="ECO:0000256" key="10">
    <source>
        <dbReference type="SAM" id="SignalP"/>
    </source>
</evidence>
<feature type="domain" description="TonB-dependent receptor plug" evidence="12">
    <location>
        <begin position="58"/>
        <end position="171"/>
    </location>
</feature>
<evidence type="ECO:0000256" key="8">
    <source>
        <dbReference type="PROSITE-ProRule" id="PRU01360"/>
    </source>
</evidence>
<keyword evidence="6 8" id="KW-0472">Membrane</keyword>
<evidence type="ECO:0000259" key="12">
    <source>
        <dbReference type="Pfam" id="PF07715"/>
    </source>
</evidence>
<organism evidence="13 14">
    <name type="scientific">Shewanella holmiensis</name>
    <dbReference type="NCBI Taxonomy" id="2952222"/>
    <lineage>
        <taxon>Bacteria</taxon>
        <taxon>Pseudomonadati</taxon>
        <taxon>Pseudomonadota</taxon>
        <taxon>Gammaproteobacteria</taxon>
        <taxon>Alteromonadales</taxon>
        <taxon>Shewanellaceae</taxon>
        <taxon>Shewanella</taxon>
    </lineage>
</organism>
<dbReference type="SUPFAM" id="SSF56935">
    <property type="entry name" value="Porins"/>
    <property type="match status" value="1"/>
</dbReference>
<dbReference type="Gene3D" id="2.170.130.10">
    <property type="entry name" value="TonB-dependent receptor, plug domain"/>
    <property type="match status" value="1"/>
</dbReference>
<sequence>MSSVSLTAKAIRSSLLTVAATSVASISLFSASAVAAEEQVQKVERIAVTGSRIKRTDMETASPVSVIDASSIIASGATSIDDVLQKMTSSGGAMTNAAVNNGSGGNATMNLRGLGSNRTLVLVNGRRMIASGTGAASTVDLNTIPVSMIQRVEVLKDGASAVYGTDAIAGVVNIILKRDFDGLEINAQTGISGQGDADETSIDFTLGNTFDKGNVVINAQYTKRGEASQADRGFSECPIAEKGAAGAKTLYCGGSSYSQGGHIWGDNNFGITATGPEGAYAIGDSGHYGSYVDDGKGKPKFAYFDDNMTEADLSGRGGVYHDFTNEDKYNYAKDSFLSTPMERLNLSFAGTYELTDSTMFFTEAMYTKRWSEQQMAPQPIWSSSPWAYDSTWMNKELIGKVQEGEKVSYGRRMVESGSREFSQTVDTIRIVLGFEGELDNGWTWDASYNKGKNDSVDTLANLHNIGSINDAVIAKTFDPFTQSSWEGASIAPFVYTELNSGGSELDILAGTLSGGIVDLPAGELGFATGYEHRKESAHYTPDSLTAQGLANDPRVEPTAGEFSVDEVYAELAIPLLADLPLAQQVDLSAAMRYFNYSTFGEDTTWKLGLTWRLYDDLMVRGGRSTAFRAPTVSELFGGKSPSFNQIVHPATDQSQAEVTVGGNQLLTPEEADITTVGLVYSPSYVEGLSFTVDYFDIGITNTITAVDANYVANQCLDAGGNAINTGTSLCQSSNIQIDATGRIKFDNGLQNIGETNTSGFDINVAYVFDALNLSWKAGLDSSILSSYEEYDPDGNAVNYRGYITGGVGAYAKFKSNFNLTASADDWSATYEARYIDGMDSFACKADTTKCYAPSVDSIIYHDLSGSYDVTSTVRMSAGINNIFDEEPPYFTGNNDSNTDPYTYDVLGRYFFVRANVKF</sequence>
<keyword evidence="5 9" id="KW-0798">TonB box</keyword>
<evidence type="ECO:0000259" key="11">
    <source>
        <dbReference type="Pfam" id="PF00593"/>
    </source>
</evidence>
<dbReference type="GO" id="GO:0009279">
    <property type="term" value="C:cell outer membrane"/>
    <property type="evidence" value="ECO:0007669"/>
    <property type="project" value="UniProtKB-SubCell"/>
</dbReference>
<comment type="subcellular location">
    <subcellularLocation>
        <location evidence="1 8">Cell outer membrane</location>
        <topology evidence="1 8">Multi-pass membrane protein</topology>
    </subcellularLocation>
</comment>
<protein>
    <submittedName>
        <fullName evidence="13">TonB-dependent receptor</fullName>
    </submittedName>
</protein>
<dbReference type="PANTHER" id="PTHR47234:SF2">
    <property type="entry name" value="TONB-DEPENDENT RECEPTOR"/>
    <property type="match status" value="1"/>
</dbReference>
<evidence type="ECO:0000256" key="4">
    <source>
        <dbReference type="ARBA" id="ARBA00022692"/>
    </source>
</evidence>
<dbReference type="Gene3D" id="2.40.170.20">
    <property type="entry name" value="TonB-dependent receptor, beta-barrel domain"/>
    <property type="match status" value="1"/>
</dbReference>
<dbReference type="PROSITE" id="PS52016">
    <property type="entry name" value="TONB_DEPENDENT_REC_3"/>
    <property type="match status" value="1"/>
</dbReference>
<feature type="signal peptide" evidence="10">
    <location>
        <begin position="1"/>
        <end position="35"/>
    </location>
</feature>
<dbReference type="Pfam" id="PF00593">
    <property type="entry name" value="TonB_dep_Rec_b-barrel"/>
    <property type="match status" value="1"/>
</dbReference>
<keyword evidence="3 8" id="KW-1134">Transmembrane beta strand</keyword>
<evidence type="ECO:0000313" key="14">
    <source>
        <dbReference type="Proteomes" id="UP001155546"/>
    </source>
</evidence>
<dbReference type="AlphaFoldDB" id="A0A9X3ATP2"/>
<keyword evidence="2 8" id="KW-0813">Transport</keyword>
<evidence type="ECO:0000256" key="7">
    <source>
        <dbReference type="ARBA" id="ARBA00023237"/>
    </source>
</evidence>
<proteinExistence type="inferred from homology"/>
<dbReference type="InterPro" id="IPR037066">
    <property type="entry name" value="Plug_dom_sf"/>
</dbReference>
<evidence type="ECO:0000256" key="6">
    <source>
        <dbReference type="ARBA" id="ARBA00023136"/>
    </source>
</evidence>
<dbReference type="InterPro" id="IPR036942">
    <property type="entry name" value="Beta-barrel_TonB_sf"/>
</dbReference>
<evidence type="ECO:0000256" key="5">
    <source>
        <dbReference type="ARBA" id="ARBA00023077"/>
    </source>
</evidence>